<name>A0A9P6C1K0_9AGAR</name>
<evidence type="ECO:0000256" key="2">
    <source>
        <dbReference type="ARBA" id="ARBA00035112"/>
    </source>
</evidence>
<dbReference type="Proteomes" id="UP000807342">
    <property type="component" value="Unassembled WGS sequence"/>
</dbReference>
<gene>
    <name evidence="3" type="ORF">P691DRAFT_675064</name>
</gene>
<dbReference type="Pfam" id="PF11807">
    <property type="entry name" value="UstYa"/>
    <property type="match status" value="1"/>
</dbReference>
<dbReference type="PANTHER" id="PTHR33365">
    <property type="entry name" value="YALI0B05434P"/>
    <property type="match status" value="1"/>
</dbReference>
<dbReference type="InterPro" id="IPR021765">
    <property type="entry name" value="UstYa-like"/>
</dbReference>
<evidence type="ECO:0000313" key="3">
    <source>
        <dbReference type="EMBL" id="KAF9445735.1"/>
    </source>
</evidence>
<dbReference type="GO" id="GO:0043386">
    <property type="term" value="P:mycotoxin biosynthetic process"/>
    <property type="evidence" value="ECO:0007669"/>
    <property type="project" value="InterPro"/>
</dbReference>
<sequence length="133" mass="15511">DAVAMDMFDTTYYGLDEEGARNWEHILPPGDNAHLLQLNTDDEGTPENYTVTLFHQMKCLETYYHEYSLDSSHKPSPLLRHCLNYLRQQIMCQLDTRLESVRTKKAQSARFYTSVCRDWTKVYETASLVHSSI</sequence>
<comment type="pathway">
    <text evidence="1">Mycotoxin biosynthesis.</text>
</comment>
<protein>
    <submittedName>
        <fullName evidence="3">Uncharacterized protein</fullName>
    </submittedName>
</protein>
<keyword evidence="4" id="KW-1185">Reference proteome</keyword>
<proteinExistence type="inferred from homology"/>
<dbReference type="EMBL" id="MU151284">
    <property type="protein sequence ID" value="KAF9445735.1"/>
    <property type="molecule type" value="Genomic_DNA"/>
</dbReference>
<feature type="non-terminal residue" evidence="3">
    <location>
        <position position="1"/>
    </location>
</feature>
<comment type="caution">
    <text evidence="3">The sequence shown here is derived from an EMBL/GenBank/DDBJ whole genome shotgun (WGS) entry which is preliminary data.</text>
</comment>
<comment type="similarity">
    <text evidence="2">Belongs to the ustYa family.</text>
</comment>
<organism evidence="3 4">
    <name type="scientific">Macrolepiota fuliginosa MF-IS2</name>
    <dbReference type="NCBI Taxonomy" id="1400762"/>
    <lineage>
        <taxon>Eukaryota</taxon>
        <taxon>Fungi</taxon>
        <taxon>Dikarya</taxon>
        <taxon>Basidiomycota</taxon>
        <taxon>Agaricomycotina</taxon>
        <taxon>Agaricomycetes</taxon>
        <taxon>Agaricomycetidae</taxon>
        <taxon>Agaricales</taxon>
        <taxon>Agaricineae</taxon>
        <taxon>Agaricaceae</taxon>
        <taxon>Macrolepiota</taxon>
    </lineage>
</organism>
<accession>A0A9P6C1K0</accession>
<dbReference type="AlphaFoldDB" id="A0A9P6C1K0"/>
<dbReference type="PANTHER" id="PTHR33365:SF4">
    <property type="entry name" value="CYCLOCHLOROTINE BIOSYNTHESIS PROTEIN O"/>
    <property type="match status" value="1"/>
</dbReference>
<evidence type="ECO:0000313" key="4">
    <source>
        <dbReference type="Proteomes" id="UP000807342"/>
    </source>
</evidence>
<evidence type="ECO:0000256" key="1">
    <source>
        <dbReference type="ARBA" id="ARBA00004685"/>
    </source>
</evidence>
<reference evidence="3" key="1">
    <citation type="submission" date="2020-11" db="EMBL/GenBank/DDBJ databases">
        <authorList>
            <consortium name="DOE Joint Genome Institute"/>
            <person name="Ahrendt S."/>
            <person name="Riley R."/>
            <person name="Andreopoulos W."/>
            <person name="Labutti K."/>
            <person name="Pangilinan J."/>
            <person name="Ruiz-Duenas F.J."/>
            <person name="Barrasa J.M."/>
            <person name="Sanchez-Garcia M."/>
            <person name="Camarero S."/>
            <person name="Miyauchi S."/>
            <person name="Serrano A."/>
            <person name="Linde D."/>
            <person name="Babiker R."/>
            <person name="Drula E."/>
            <person name="Ayuso-Fernandez I."/>
            <person name="Pacheco R."/>
            <person name="Padilla G."/>
            <person name="Ferreira P."/>
            <person name="Barriuso J."/>
            <person name="Kellner H."/>
            <person name="Castanera R."/>
            <person name="Alfaro M."/>
            <person name="Ramirez L."/>
            <person name="Pisabarro A.G."/>
            <person name="Kuo A."/>
            <person name="Tritt A."/>
            <person name="Lipzen A."/>
            <person name="He G."/>
            <person name="Yan M."/>
            <person name="Ng V."/>
            <person name="Cullen D."/>
            <person name="Martin F."/>
            <person name="Rosso M.-N."/>
            <person name="Henrissat B."/>
            <person name="Hibbett D."/>
            <person name="Martinez A.T."/>
            <person name="Grigoriev I.V."/>
        </authorList>
    </citation>
    <scope>NUCLEOTIDE SEQUENCE</scope>
    <source>
        <strain evidence="3">MF-IS2</strain>
    </source>
</reference>
<dbReference type="OrthoDB" id="3687641at2759"/>